<evidence type="ECO:0000313" key="2">
    <source>
        <dbReference type="EMBL" id="CAD5227058.1"/>
    </source>
</evidence>
<dbReference type="Proteomes" id="UP000095284">
    <property type="component" value="Unplaced"/>
</dbReference>
<evidence type="ECO:0000313" key="3">
    <source>
        <dbReference type="EMBL" id="CAG9116786.1"/>
    </source>
</evidence>
<dbReference type="AlphaFoldDB" id="A0A1I7S470"/>
<accession>A0A1I7S470</accession>
<feature type="region of interest" description="Disordered" evidence="1">
    <location>
        <begin position="46"/>
        <end position="68"/>
    </location>
</feature>
<gene>
    <name evidence="2" type="ORF">BXYJ_LOCUS9603</name>
</gene>
<feature type="region of interest" description="Disordered" evidence="1">
    <location>
        <begin position="158"/>
        <end position="192"/>
    </location>
</feature>
<dbReference type="Proteomes" id="UP000582659">
    <property type="component" value="Unassembled WGS sequence"/>
</dbReference>
<name>A0A1I7S470_BURXY</name>
<feature type="compositionally biased region" description="Basic and acidic residues" evidence="1">
    <location>
        <begin position="250"/>
        <end position="271"/>
    </location>
</feature>
<proteinExistence type="predicted"/>
<dbReference type="EMBL" id="CAJFDI010000004">
    <property type="protein sequence ID" value="CAD5227058.1"/>
    <property type="molecule type" value="Genomic_DNA"/>
</dbReference>
<feature type="region of interest" description="Disordered" evidence="1">
    <location>
        <begin position="250"/>
        <end position="346"/>
    </location>
</feature>
<feature type="compositionally biased region" description="Basic and acidic residues" evidence="1">
    <location>
        <begin position="158"/>
        <end position="183"/>
    </location>
</feature>
<keyword evidence="5" id="KW-1185">Reference proteome</keyword>
<evidence type="ECO:0000313" key="5">
    <source>
        <dbReference type="Proteomes" id="UP000659654"/>
    </source>
</evidence>
<organism evidence="4 6">
    <name type="scientific">Bursaphelenchus xylophilus</name>
    <name type="common">Pinewood nematode worm</name>
    <name type="synonym">Aphelenchoides xylophilus</name>
    <dbReference type="NCBI Taxonomy" id="6326"/>
    <lineage>
        <taxon>Eukaryota</taxon>
        <taxon>Metazoa</taxon>
        <taxon>Ecdysozoa</taxon>
        <taxon>Nematoda</taxon>
        <taxon>Chromadorea</taxon>
        <taxon>Rhabditida</taxon>
        <taxon>Tylenchina</taxon>
        <taxon>Tylenchomorpha</taxon>
        <taxon>Aphelenchoidea</taxon>
        <taxon>Aphelenchoididae</taxon>
        <taxon>Bursaphelenchus</taxon>
    </lineage>
</organism>
<dbReference type="EMBL" id="CAJFCV020000004">
    <property type="protein sequence ID" value="CAG9116786.1"/>
    <property type="molecule type" value="Genomic_DNA"/>
</dbReference>
<reference evidence="3" key="2">
    <citation type="submission" date="2020-08" db="EMBL/GenBank/DDBJ databases">
        <authorList>
            <person name="Kikuchi T."/>
        </authorList>
    </citation>
    <scope>NUCLEOTIDE SEQUENCE</scope>
    <source>
        <strain evidence="2">Ka4C1</strain>
    </source>
</reference>
<sequence length="346" mass="38561">MSLEIVKRRLCCCLYKGRQSKYTDSVQYNADEHNTVVVTQPTTKTNGFHEIAEPPRINGTTNSGFEDDAQDFDEVNLDEYEVPERYKKSENTDAKKNGDKEQKEVIQVTGLMLDDLYEKNEGSMESEEYREPDANVITSASDEDVKLSQTAGIHRLQIVEKGDEIKQDSRTSTESSSKPRSESNEDTSYSEAITTNIKTTNQTVTTVVKTGEIKTEAADPDVVLQRAAYFNKLPDLEDSEQIIVTATEVRTTKSEVKSPDDGKYVVTDHEAIPNSSLNSPDGLKLDDIQEEDRDSSDKDTSTNTSNRTTDRSRPNVSMYGELNEESSVSSTSRSDPQPDTKGSGLF</sequence>
<dbReference type="WBParaSite" id="BXY_0780200.1">
    <property type="protein sequence ID" value="BXY_0780200.1"/>
    <property type="gene ID" value="BXY_0780200"/>
</dbReference>
<feature type="region of interest" description="Disordered" evidence="1">
    <location>
        <begin position="121"/>
        <end position="143"/>
    </location>
</feature>
<dbReference type="OrthoDB" id="5839805at2759"/>
<evidence type="ECO:0000313" key="4">
    <source>
        <dbReference type="Proteomes" id="UP000095284"/>
    </source>
</evidence>
<evidence type="ECO:0000256" key="1">
    <source>
        <dbReference type="SAM" id="MobiDB-lite"/>
    </source>
</evidence>
<reference evidence="6" key="1">
    <citation type="submission" date="2016-11" db="UniProtKB">
        <authorList>
            <consortium name="WormBaseParasite"/>
        </authorList>
    </citation>
    <scope>IDENTIFICATION</scope>
</reference>
<dbReference type="Proteomes" id="UP000659654">
    <property type="component" value="Unassembled WGS sequence"/>
</dbReference>
<feature type="compositionally biased region" description="Basic and acidic residues" evidence="1">
    <location>
        <begin position="121"/>
        <end position="133"/>
    </location>
</feature>
<evidence type="ECO:0000313" key="6">
    <source>
        <dbReference type="WBParaSite" id="BXY_0780200.1"/>
    </source>
</evidence>
<protein>
    <submittedName>
        <fullName evidence="2">(pine wood nematode) hypothetical protein</fullName>
    </submittedName>
</protein>